<dbReference type="EMBL" id="FOKY01000023">
    <property type="protein sequence ID" value="SFB93112.1"/>
    <property type="molecule type" value="Genomic_DNA"/>
</dbReference>
<protein>
    <submittedName>
        <fullName evidence="2">Uncharacterized protein</fullName>
    </submittedName>
</protein>
<dbReference type="Proteomes" id="UP000240042">
    <property type="component" value="Unassembled WGS sequence"/>
</dbReference>
<accession>A0A1I1F2F0</accession>
<dbReference type="RefSeq" id="WP_092319973.1">
    <property type="nucleotide sequence ID" value="NZ_FOKY01000023.1"/>
</dbReference>
<keyword evidence="3" id="KW-1185">Reference proteome</keyword>
<evidence type="ECO:0000256" key="1">
    <source>
        <dbReference type="SAM" id="Phobius"/>
    </source>
</evidence>
<sequence length="161" mass="18631">MENYQPPAMQEVEKKQKKNKIIGITSAIIILLLIVIGSFWLVRHMKNQKIFNSLETRHKILSQYYSAVFNGNTNLIEELTDVDFTNTMDIVIPVNSNAYSLFVYNTNIVDQDTNKFLFQFIDYSISPATSYLGLVAFENDKKQKKVLLKEIQHIIDGQQIH</sequence>
<dbReference type="AlphaFoldDB" id="A0A1I1F2F0"/>
<keyword evidence="1" id="KW-0472">Membrane</keyword>
<evidence type="ECO:0000313" key="3">
    <source>
        <dbReference type="Proteomes" id="UP000240042"/>
    </source>
</evidence>
<proteinExistence type="predicted"/>
<gene>
    <name evidence="2" type="ORF">SAMN02745150_01363</name>
</gene>
<keyword evidence="1" id="KW-1133">Transmembrane helix</keyword>
<evidence type="ECO:0000313" key="2">
    <source>
        <dbReference type="EMBL" id="SFB93112.1"/>
    </source>
</evidence>
<keyword evidence="1" id="KW-0812">Transmembrane</keyword>
<name>A0A1I1F2F0_BREAD</name>
<organism evidence="2 3">
    <name type="scientific">Brevinema andersonii</name>
    <dbReference type="NCBI Taxonomy" id="34097"/>
    <lineage>
        <taxon>Bacteria</taxon>
        <taxon>Pseudomonadati</taxon>
        <taxon>Spirochaetota</taxon>
        <taxon>Spirochaetia</taxon>
        <taxon>Brevinematales</taxon>
        <taxon>Brevinemataceae</taxon>
        <taxon>Brevinema</taxon>
    </lineage>
</organism>
<feature type="transmembrane region" description="Helical" evidence="1">
    <location>
        <begin position="21"/>
        <end position="42"/>
    </location>
</feature>
<dbReference type="STRING" id="34097.SAMN02745150_01363"/>
<reference evidence="3" key="1">
    <citation type="submission" date="2016-10" db="EMBL/GenBank/DDBJ databases">
        <authorList>
            <person name="Varghese N."/>
            <person name="Submissions S."/>
        </authorList>
    </citation>
    <scope>NUCLEOTIDE SEQUENCE [LARGE SCALE GENOMIC DNA]</scope>
    <source>
        <strain evidence="3">ATCC 43811</strain>
    </source>
</reference>